<feature type="chain" id="PRO_5026650209" description="PKD domain-containing protein" evidence="1">
    <location>
        <begin position="27"/>
        <end position="713"/>
    </location>
</feature>
<gene>
    <name evidence="2" type="ORF">HH800_22290</name>
</gene>
<name>A0A6M4GBS2_SPHYA</name>
<dbReference type="AlphaFoldDB" id="A0A6M4GBS2"/>
<dbReference type="EMBL" id="CP053021">
    <property type="protein sequence ID" value="QJR04689.1"/>
    <property type="molecule type" value="Genomic_DNA"/>
</dbReference>
<accession>A0A6M4GBS2</accession>
<organism evidence="2 3">
    <name type="scientific">Sphingobium yanoikuyae</name>
    <name type="common">Sphingomonas yanoikuyae</name>
    <dbReference type="NCBI Taxonomy" id="13690"/>
    <lineage>
        <taxon>Bacteria</taxon>
        <taxon>Pseudomonadati</taxon>
        <taxon>Pseudomonadota</taxon>
        <taxon>Alphaproteobacteria</taxon>
        <taxon>Sphingomonadales</taxon>
        <taxon>Sphingomonadaceae</taxon>
        <taxon>Sphingobium</taxon>
    </lineage>
</organism>
<dbReference type="InterPro" id="IPR035986">
    <property type="entry name" value="PKD_dom_sf"/>
</dbReference>
<dbReference type="CDD" id="cd00146">
    <property type="entry name" value="PKD"/>
    <property type="match status" value="1"/>
</dbReference>
<sequence length="713" mass="76489">MRRSIAMGMTALSAVLMAGMGSMAGAQQGSAPAGQTSAAEDPLFTQPYIDIDEWRDAPVRHRYVHGGFKGTETRFSFYFPDKAHYQDRFFQHITPVPDDENLAQKLTQGEENYIGFSIASGGYYVETNGGGRDQVGMPGKPNDFTIAAYRANAASARYSRVVAQQMYGGKRPYGYAFGGSGGGFRTVGSIENTTGVWDGVVPYVLGSPMAPPNMFSVRMRAMRVLNDKFPQILDAVEPGGSGDPYAGLTPQQASVLREVTAMGFPTPSWFGWKTMGIHGFAALYGGMVMADAGYFTDFWTKPGYLGHDDPRSFDGYRLQHDATVAAPISAAQAADLKLDTRITDGAANVDNAFAALQGRAAQRIVAFRLSSPPPKTYFVGGDLIVGSGSAQGKRLTINRIAGDVVILGVVDDAVVDLLKAGDKVRVDNSNFLAAETYHWHQVPPADAGYPVWDQFRGADGKPLYPQRPFLLGPLFTAATTGKPMGQPPMTGQFQGKMILVENLWDREAMPWQGDWYRQRVIAAQGAGADQNFRIWFTDHALHGDSSKQEDPTRTVSYLGVLEQALRDLSAWVEKGVAPPANTAYRIDNGQVIVPADAAARGGIQPIASVTANGAAKAVVKPGAAVTFRATVSVPPGTGRIVSAEWDFDGSGAFAEKAKLPGGSGSSLTLTTRHSFAAPGTYFPALRIASERRGDAATPYARIQNLGRVRVVVQ</sequence>
<feature type="signal peptide" evidence="1">
    <location>
        <begin position="1"/>
        <end position="26"/>
    </location>
</feature>
<reference evidence="2 3" key="1">
    <citation type="submission" date="2020-04" db="EMBL/GenBank/DDBJ databases">
        <title>The Whole Genome Analysis of High salt-tolerant Sphingobium yanoikuyae YC-XJ2 with Aryl organophosphorus flame retardants (aryl-OPFRs)-degrading capacity and characteristics of Related phosphotriesterase.</title>
        <authorList>
            <person name="Li X."/>
        </authorList>
    </citation>
    <scope>NUCLEOTIDE SEQUENCE [LARGE SCALE GENOMIC DNA]</scope>
    <source>
        <strain evidence="2 3">YC-XJ2</strain>
    </source>
</reference>
<dbReference type="InterPro" id="IPR013783">
    <property type="entry name" value="Ig-like_fold"/>
</dbReference>
<dbReference type="Proteomes" id="UP000502611">
    <property type="component" value="Chromosome"/>
</dbReference>
<keyword evidence="1" id="KW-0732">Signal</keyword>
<dbReference type="SUPFAM" id="SSF49299">
    <property type="entry name" value="PKD domain"/>
    <property type="match status" value="1"/>
</dbReference>
<evidence type="ECO:0000256" key="1">
    <source>
        <dbReference type="SAM" id="SignalP"/>
    </source>
</evidence>
<evidence type="ECO:0008006" key="4">
    <source>
        <dbReference type="Google" id="ProtNLM"/>
    </source>
</evidence>
<dbReference type="Gene3D" id="2.60.40.10">
    <property type="entry name" value="Immunoglobulins"/>
    <property type="match status" value="1"/>
</dbReference>
<proteinExistence type="predicted"/>
<protein>
    <recommendedName>
        <fullName evidence="4">PKD domain-containing protein</fullName>
    </recommendedName>
</protein>
<dbReference type="RefSeq" id="WP_169862455.1">
    <property type="nucleotide sequence ID" value="NZ_CP053021.1"/>
</dbReference>
<evidence type="ECO:0000313" key="3">
    <source>
        <dbReference type="Proteomes" id="UP000502611"/>
    </source>
</evidence>
<evidence type="ECO:0000313" key="2">
    <source>
        <dbReference type="EMBL" id="QJR04689.1"/>
    </source>
</evidence>